<organism evidence="2 3">
    <name type="scientific">Peptoniphilus gorbachii</name>
    <dbReference type="NCBI Taxonomy" id="411567"/>
    <lineage>
        <taxon>Bacteria</taxon>
        <taxon>Bacillati</taxon>
        <taxon>Bacillota</taxon>
        <taxon>Tissierellia</taxon>
        <taxon>Tissierellales</taxon>
        <taxon>Peptoniphilaceae</taxon>
        <taxon>Peptoniphilus</taxon>
    </lineage>
</organism>
<dbReference type="RefSeq" id="WP_205052060.1">
    <property type="nucleotide sequence ID" value="NZ_JAFBDH010000005.1"/>
</dbReference>
<protein>
    <submittedName>
        <fullName evidence="2">Seryl-tRNA synthetase</fullName>
    </submittedName>
</protein>
<gene>
    <name evidence="2" type="ORF">JOD41_001277</name>
</gene>
<keyword evidence="3" id="KW-1185">Reference proteome</keyword>
<comment type="caution">
    <text evidence="2">The sequence shown here is derived from an EMBL/GenBank/DDBJ whole genome shotgun (WGS) entry which is preliminary data.</text>
</comment>
<dbReference type="Proteomes" id="UP000720595">
    <property type="component" value="Unassembled WGS sequence"/>
</dbReference>
<accession>A0ABS2MKK9</accession>
<dbReference type="EMBL" id="JAFBDH010000005">
    <property type="protein sequence ID" value="MBM7550540.1"/>
    <property type="molecule type" value="Genomic_DNA"/>
</dbReference>
<dbReference type="Pfam" id="PF05565">
    <property type="entry name" value="Sipho_Gp157"/>
    <property type="match status" value="1"/>
</dbReference>
<sequence>MQLYELTEIYLNLKDMDIEEGDLNSALENIDDEIETKADNIAKVLRDFDGDIEALKSEEERLAKKRKAIENRQKQLKEYLQNAMLVLDKRKFKTDLFSFNIQKNAPSLRILDESKIPEDYYKIERKLNKNDLKEAVKSGLFTDAAELVQTESLRIR</sequence>
<evidence type="ECO:0000313" key="2">
    <source>
        <dbReference type="EMBL" id="MBM7550540.1"/>
    </source>
</evidence>
<evidence type="ECO:0000256" key="1">
    <source>
        <dbReference type="SAM" id="Coils"/>
    </source>
</evidence>
<proteinExistence type="predicted"/>
<keyword evidence="1" id="KW-0175">Coiled coil</keyword>
<reference evidence="2 3" key="1">
    <citation type="submission" date="2021-01" db="EMBL/GenBank/DDBJ databases">
        <title>Genomic Encyclopedia of Type Strains, Phase IV (KMG-IV): sequencing the most valuable type-strain genomes for metagenomic binning, comparative biology and taxonomic classification.</title>
        <authorList>
            <person name="Goeker M."/>
        </authorList>
    </citation>
    <scope>NUCLEOTIDE SEQUENCE [LARGE SCALE GENOMIC DNA]</scope>
    <source>
        <strain evidence="2 3">DSM 21461</strain>
    </source>
</reference>
<feature type="coiled-coil region" evidence="1">
    <location>
        <begin position="27"/>
        <end position="82"/>
    </location>
</feature>
<evidence type="ECO:0000313" key="3">
    <source>
        <dbReference type="Proteomes" id="UP000720595"/>
    </source>
</evidence>
<dbReference type="InterPro" id="IPR008840">
    <property type="entry name" value="Sipho_Gp157"/>
</dbReference>
<name>A0ABS2MKK9_9FIRM</name>